<dbReference type="PANTHER" id="PTHR30616:SF2">
    <property type="entry name" value="PURINE NUCLEOSIDE PHOSPHORYLASE LACC1"/>
    <property type="match status" value="1"/>
</dbReference>
<evidence type="ECO:0000313" key="13">
    <source>
        <dbReference type="Proteomes" id="UP000617402"/>
    </source>
</evidence>
<keyword evidence="6" id="KW-0378">Hydrolase</keyword>
<comment type="catalytic activity">
    <reaction evidence="10">
        <text>S-methyl-5'-thioadenosine + phosphate = 5-(methylsulfanyl)-alpha-D-ribose 1-phosphate + adenine</text>
        <dbReference type="Rhea" id="RHEA:11852"/>
        <dbReference type="ChEBI" id="CHEBI:16708"/>
        <dbReference type="ChEBI" id="CHEBI:17509"/>
        <dbReference type="ChEBI" id="CHEBI:43474"/>
        <dbReference type="ChEBI" id="CHEBI:58533"/>
        <dbReference type="EC" id="2.4.2.28"/>
    </reaction>
    <physiologicalReaction direction="left-to-right" evidence="10">
        <dbReference type="Rhea" id="RHEA:11853"/>
    </physiologicalReaction>
</comment>
<dbReference type="Gene3D" id="3.60.140.10">
    <property type="entry name" value="CNF1/YfiH-like putative cysteine hydrolases"/>
    <property type="match status" value="1"/>
</dbReference>
<sequence length="284" mass="31452">MCFTHDEGMAGKKMWEKKSVRSLVLYQFDWPCGVVQAISTRKGGMSEPPFDELNLGCHVGDDLERVYENRRRLSAVLNLKSDRWITVNQVHGDRILWVGTGEDIDPGPRKGLPIMEADGLATELPGVPLVVFGADCGLLLFFDRKARRIGAVHAGWRGTVIGLPQRMIEQFVERGSRAEDILVGIGPCIGPCCYPVGEEVAEAFKTKWSFSEEVLGPPNKEGKRALDLKAAQRLQLLQANVPDVNIQTMDLCTSCQSAELFSYRRDSGKTGRQGAIIMMTEQAD</sequence>
<evidence type="ECO:0000256" key="7">
    <source>
        <dbReference type="ARBA" id="ARBA00022833"/>
    </source>
</evidence>
<evidence type="ECO:0000256" key="10">
    <source>
        <dbReference type="ARBA" id="ARBA00049893"/>
    </source>
</evidence>
<comment type="caution">
    <text evidence="12">The sequence shown here is derived from an EMBL/GenBank/DDBJ whole genome shotgun (WGS) entry which is preliminary data.</text>
</comment>
<dbReference type="EMBL" id="JACVHF010000001">
    <property type="protein sequence ID" value="MBC9783274.1"/>
    <property type="molecule type" value="Genomic_DNA"/>
</dbReference>
<keyword evidence="4" id="KW-0808">Transferase</keyword>
<dbReference type="InterPro" id="IPR038371">
    <property type="entry name" value="Cu_polyphenol_OxRdtase_sf"/>
</dbReference>
<comment type="catalytic activity">
    <reaction evidence="8">
        <text>adenosine + H2O + H(+) = inosine + NH4(+)</text>
        <dbReference type="Rhea" id="RHEA:24408"/>
        <dbReference type="ChEBI" id="CHEBI:15377"/>
        <dbReference type="ChEBI" id="CHEBI:15378"/>
        <dbReference type="ChEBI" id="CHEBI:16335"/>
        <dbReference type="ChEBI" id="CHEBI:17596"/>
        <dbReference type="ChEBI" id="CHEBI:28938"/>
        <dbReference type="EC" id="3.5.4.4"/>
    </reaction>
    <physiologicalReaction direction="left-to-right" evidence="8">
        <dbReference type="Rhea" id="RHEA:24409"/>
    </physiologicalReaction>
</comment>
<name>A0ABR7SXK7_HELCL</name>
<keyword evidence="13" id="KW-1185">Reference proteome</keyword>
<evidence type="ECO:0000313" key="12">
    <source>
        <dbReference type="EMBL" id="MBC9783274.1"/>
    </source>
</evidence>
<dbReference type="Pfam" id="PF02578">
    <property type="entry name" value="Cu-oxidase_4"/>
    <property type="match status" value="1"/>
</dbReference>
<evidence type="ECO:0000256" key="3">
    <source>
        <dbReference type="ARBA" id="ARBA00007353"/>
    </source>
</evidence>
<gene>
    <name evidence="12" type="primary">pgeF</name>
    <name evidence="12" type="ORF">H1S01_01965</name>
</gene>
<keyword evidence="7" id="KW-0862">Zinc</keyword>
<dbReference type="InterPro" id="IPR011324">
    <property type="entry name" value="Cytotoxic_necrot_fac-like_cat"/>
</dbReference>
<comment type="catalytic activity">
    <reaction evidence="9">
        <text>adenosine + phosphate = alpha-D-ribose 1-phosphate + adenine</text>
        <dbReference type="Rhea" id="RHEA:27642"/>
        <dbReference type="ChEBI" id="CHEBI:16335"/>
        <dbReference type="ChEBI" id="CHEBI:16708"/>
        <dbReference type="ChEBI" id="CHEBI:43474"/>
        <dbReference type="ChEBI" id="CHEBI:57720"/>
        <dbReference type="EC" id="2.4.2.1"/>
    </reaction>
    <physiologicalReaction direction="left-to-right" evidence="9">
        <dbReference type="Rhea" id="RHEA:27643"/>
    </physiologicalReaction>
</comment>
<evidence type="ECO:0000256" key="9">
    <source>
        <dbReference type="ARBA" id="ARBA00048968"/>
    </source>
</evidence>
<keyword evidence="5" id="KW-0479">Metal-binding</keyword>
<comment type="function">
    <text evidence="2">Purine nucleoside enzyme that catalyzes the phosphorolysis of adenosine and inosine nucleosides, yielding D-ribose 1-phosphate and the respective free bases, adenine and hypoxanthine. Also catalyzes the phosphorolysis of S-methyl-5'-thioadenosine into adenine and S-methyl-5-thio-alpha-D-ribose 1-phosphate. Also has adenosine deaminase activity.</text>
</comment>
<evidence type="ECO:0000256" key="11">
    <source>
        <dbReference type="RuleBase" id="RU361274"/>
    </source>
</evidence>
<dbReference type="InterPro" id="IPR003730">
    <property type="entry name" value="Cu_polyphenol_OxRdtase"/>
</dbReference>
<proteinExistence type="inferred from homology"/>
<evidence type="ECO:0000256" key="5">
    <source>
        <dbReference type="ARBA" id="ARBA00022723"/>
    </source>
</evidence>
<dbReference type="RefSeq" id="WP_188038427.1">
    <property type="nucleotide sequence ID" value="NZ_JACVHF010000001.1"/>
</dbReference>
<comment type="similarity">
    <text evidence="3 11">Belongs to the purine nucleoside phosphorylase YfiH/LACC1 family.</text>
</comment>
<evidence type="ECO:0000256" key="2">
    <source>
        <dbReference type="ARBA" id="ARBA00003215"/>
    </source>
</evidence>
<evidence type="ECO:0000256" key="6">
    <source>
        <dbReference type="ARBA" id="ARBA00022801"/>
    </source>
</evidence>
<comment type="catalytic activity">
    <reaction evidence="1">
        <text>inosine + phosphate = alpha-D-ribose 1-phosphate + hypoxanthine</text>
        <dbReference type="Rhea" id="RHEA:27646"/>
        <dbReference type="ChEBI" id="CHEBI:17368"/>
        <dbReference type="ChEBI" id="CHEBI:17596"/>
        <dbReference type="ChEBI" id="CHEBI:43474"/>
        <dbReference type="ChEBI" id="CHEBI:57720"/>
        <dbReference type="EC" id="2.4.2.1"/>
    </reaction>
    <physiologicalReaction direction="left-to-right" evidence="1">
        <dbReference type="Rhea" id="RHEA:27647"/>
    </physiologicalReaction>
</comment>
<dbReference type="PANTHER" id="PTHR30616">
    <property type="entry name" value="UNCHARACTERIZED PROTEIN YFIH"/>
    <property type="match status" value="1"/>
</dbReference>
<dbReference type="SUPFAM" id="SSF64438">
    <property type="entry name" value="CNF1/YfiH-like putative cysteine hydrolases"/>
    <property type="match status" value="1"/>
</dbReference>
<reference evidence="12 13" key="1">
    <citation type="submission" date="2020-07" db="EMBL/GenBank/DDBJ databases">
        <title>Draft whole-genome sequence of Heliobacterium chlorum DSM 3682, type strain.</title>
        <authorList>
            <person name="Kyndt J.A."/>
            <person name="Meyer T.E."/>
            <person name="Imhoff J.F."/>
        </authorList>
    </citation>
    <scope>NUCLEOTIDE SEQUENCE [LARGE SCALE GENOMIC DNA]</scope>
    <source>
        <strain evidence="12 13">DSM 3682</strain>
    </source>
</reference>
<protein>
    <recommendedName>
        <fullName evidence="11">Purine nucleoside phosphorylase</fullName>
    </recommendedName>
</protein>
<dbReference type="NCBIfam" id="TIGR00726">
    <property type="entry name" value="peptidoglycan editing factor PgeF"/>
    <property type="match status" value="1"/>
</dbReference>
<evidence type="ECO:0000256" key="1">
    <source>
        <dbReference type="ARBA" id="ARBA00000553"/>
    </source>
</evidence>
<evidence type="ECO:0000256" key="4">
    <source>
        <dbReference type="ARBA" id="ARBA00022679"/>
    </source>
</evidence>
<organism evidence="12 13">
    <name type="scientific">Heliobacterium chlorum</name>
    <dbReference type="NCBI Taxonomy" id="2698"/>
    <lineage>
        <taxon>Bacteria</taxon>
        <taxon>Bacillati</taxon>
        <taxon>Bacillota</taxon>
        <taxon>Clostridia</taxon>
        <taxon>Eubacteriales</taxon>
        <taxon>Heliobacteriaceae</taxon>
        <taxon>Heliobacterium</taxon>
    </lineage>
</organism>
<dbReference type="CDD" id="cd16833">
    <property type="entry name" value="YfiH"/>
    <property type="match status" value="1"/>
</dbReference>
<evidence type="ECO:0000256" key="8">
    <source>
        <dbReference type="ARBA" id="ARBA00047989"/>
    </source>
</evidence>
<accession>A0ABR7SXK7</accession>
<dbReference type="Proteomes" id="UP000617402">
    <property type="component" value="Unassembled WGS sequence"/>
</dbReference>